<feature type="transmembrane region" description="Helical" evidence="1">
    <location>
        <begin position="81"/>
        <end position="104"/>
    </location>
</feature>
<evidence type="ECO:0000313" key="2">
    <source>
        <dbReference type="EMBL" id="XDP99028.1"/>
    </source>
</evidence>
<reference evidence="2" key="1">
    <citation type="submission" date="2024-07" db="EMBL/GenBank/DDBJ databases">
        <authorList>
            <person name="Yu S.T."/>
        </authorList>
    </citation>
    <scope>NUCLEOTIDE SEQUENCE</scope>
    <source>
        <strain evidence="2">R08</strain>
    </source>
</reference>
<keyword evidence="1" id="KW-0812">Transmembrane</keyword>
<proteinExistence type="predicted"/>
<dbReference type="RefSeq" id="WP_369186298.1">
    <property type="nucleotide sequence ID" value="NZ_CP163431.1"/>
</dbReference>
<name>A0AB39M1Y8_9ACTN</name>
<protein>
    <submittedName>
        <fullName evidence="2">Uncharacterized protein</fullName>
    </submittedName>
</protein>
<keyword evidence="1" id="KW-0472">Membrane</keyword>
<dbReference type="AlphaFoldDB" id="A0AB39M1Y8"/>
<organism evidence="2">
    <name type="scientific">Streptomyces sp. R08</name>
    <dbReference type="NCBI Taxonomy" id="3238624"/>
    <lineage>
        <taxon>Bacteria</taxon>
        <taxon>Bacillati</taxon>
        <taxon>Actinomycetota</taxon>
        <taxon>Actinomycetes</taxon>
        <taxon>Kitasatosporales</taxon>
        <taxon>Streptomycetaceae</taxon>
        <taxon>Streptomyces</taxon>
    </lineage>
</organism>
<accession>A0AB39M1Y8</accession>
<evidence type="ECO:0000256" key="1">
    <source>
        <dbReference type="SAM" id="Phobius"/>
    </source>
</evidence>
<keyword evidence="1" id="KW-1133">Transmembrane helix</keyword>
<sequence>MGQHTTNEVYDKLTDVEQKLDNNAKSTVTTAHFDTKVSELKKAIQDGGKKKEEDEKQKWEDLVKDMSPIKEFLAVAKGDDLFSRLILMVTAGTAAVALVAGLAAKVKSLTLAITGRTRTLGVVGSVRPQAQQERRYYGQNAQGRWGMRPEDDAQPQQPNLPSVAQIDAVKQAMAGLNTEVDTYRGKVRGLATPGAMRKMASAAKKLESAARQHQSVDTLATSVRNLNTELRALAGTAS</sequence>
<dbReference type="EMBL" id="CP163431">
    <property type="protein sequence ID" value="XDP99028.1"/>
    <property type="molecule type" value="Genomic_DNA"/>
</dbReference>
<gene>
    <name evidence="2" type="ORF">AB5J58_01950</name>
</gene>